<dbReference type="InterPro" id="IPR052376">
    <property type="entry name" value="Oxidative_Scav/Glycosyltrans"/>
</dbReference>
<evidence type="ECO:0000256" key="1">
    <source>
        <dbReference type="SAM" id="Coils"/>
    </source>
</evidence>
<proteinExistence type="predicted"/>
<evidence type="ECO:0000259" key="2">
    <source>
        <dbReference type="Pfam" id="PF02591"/>
    </source>
</evidence>
<feature type="domain" description="CT398-like coiled coil hairpin" evidence="3">
    <location>
        <begin position="14"/>
        <end position="193"/>
    </location>
</feature>
<feature type="domain" description="C4-type zinc ribbon" evidence="2">
    <location>
        <begin position="203"/>
        <end position="237"/>
    </location>
</feature>
<accession>A0ABT1MB48</accession>
<dbReference type="PANTHER" id="PTHR39082:SF1">
    <property type="entry name" value="SCAVENGER RECEPTOR CLASS A MEMBER 3"/>
    <property type="match status" value="1"/>
</dbReference>
<name>A0ABT1MB48_9MYCO</name>
<evidence type="ECO:0000313" key="5">
    <source>
        <dbReference type="Proteomes" id="UP001651690"/>
    </source>
</evidence>
<protein>
    <submittedName>
        <fullName evidence="4">C4-type zinc ribbon domain-containing protein</fullName>
    </submittedName>
</protein>
<dbReference type="Pfam" id="PF24481">
    <property type="entry name" value="CT398_CC"/>
    <property type="match status" value="1"/>
</dbReference>
<gene>
    <name evidence="4" type="ORF">NM203_29775</name>
</gene>
<dbReference type="InterPro" id="IPR056003">
    <property type="entry name" value="CT398_CC_hairpin"/>
</dbReference>
<evidence type="ECO:0000259" key="3">
    <source>
        <dbReference type="Pfam" id="PF24481"/>
    </source>
</evidence>
<dbReference type="Gene3D" id="1.10.287.1490">
    <property type="match status" value="1"/>
</dbReference>
<dbReference type="EMBL" id="JANDBD010000016">
    <property type="protein sequence ID" value="MCP9276385.1"/>
    <property type="molecule type" value="Genomic_DNA"/>
</dbReference>
<evidence type="ECO:0000313" key="4">
    <source>
        <dbReference type="EMBL" id="MCP9276385.1"/>
    </source>
</evidence>
<dbReference type="Proteomes" id="UP001651690">
    <property type="component" value="Unassembled WGS sequence"/>
</dbReference>
<dbReference type="Pfam" id="PF02591">
    <property type="entry name" value="Zn_ribbon_9"/>
    <property type="match status" value="1"/>
</dbReference>
<sequence length="245" mass="27221">MKAEAVQQLSLLELASVDAELARLAHRGGHLAEQQHLDACVVDHREAGDRLAVIGIAIEDVEGRIAKLEDEVDSVRKREDRDRSLLQGGTVAAKNVAELHHELETLERRQSSLEDTLLETMERREQLLAEQSEQQARIDELQRAVIVAEERRDGAVVDLEQARHRAVSRREQLSTSLDVDLFALYERLRAKGGVAAGLLQARRCGACRIEIDRGELSRISAAQEDDVLTCPECGAILVRTKESGL</sequence>
<dbReference type="InterPro" id="IPR003743">
    <property type="entry name" value="Zf-RING_7"/>
</dbReference>
<dbReference type="PANTHER" id="PTHR39082">
    <property type="entry name" value="PHOSPHOLIPASE C-BETA-2-RELATED"/>
    <property type="match status" value="1"/>
</dbReference>
<organism evidence="4 5">
    <name type="scientific">Mycolicibacterium arenosum</name>
    <dbReference type="NCBI Taxonomy" id="2952157"/>
    <lineage>
        <taxon>Bacteria</taxon>
        <taxon>Bacillati</taxon>
        <taxon>Actinomycetota</taxon>
        <taxon>Actinomycetes</taxon>
        <taxon>Mycobacteriales</taxon>
        <taxon>Mycobacteriaceae</taxon>
        <taxon>Mycolicibacterium</taxon>
    </lineage>
</organism>
<keyword evidence="1" id="KW-0175">Coiled coil</keyword>
<feature type="coiled-coil region" evidence="1">
    <location>
        <begin position="58"/>
        <end position="151"/>
    </location>
</feature>
<comment type="caution">
    <text evidence="4">The sequence shown here is derived from an EMBL/GenBank/DDBJ whole genome shotgun (WGS) entry which is preliminary data.</text>
</comment>
<dbReference type="RefSeq" id="WP_255064381.1">
    <property type="nucleotide sequence ID" value="NZ_JANDBD010000016.1"/>
</dbReference>
<keyword evidence="5" id="KW-1185">Reference proteome</keyword>
<reference evidence="4 5" key="1">
    <citation type="submission" date="2022-06" db="EMBL/GenBank/DDBJ databases">
        <title>Mycolicibacterium sp. CAU 1645 isolated from seawater.</title>
        <authorList>
            <person name="Kim W."/>
        </authorList>
    </citation>
    <scope>NUCLEOTIDE SEQUENCE [LARGE SCALE GENOMIC DNA]</scope>
    <source>
        <strain evidence="4 5">CAU 1645</strain>
    </source>
</reference>